<name>A0A8H7ZS25_9FUNG</name>
<proteinExistence type="inferred from homology"/>
<reference evidence="7 8" key="1">
    <citation type="journal article" name="Sci. Rep.">
        <title>Genome-scale phylogenetic analyses confirm Olpidium as the closest living zoosporic fungus to the non-flagellated, terrestrial fungi.</title>
        <authorList>
            <person name="Chang Y."/>
            <person name="Rochon D."/>
            <person name="Sekimoto S."/>
            <person name="Wang Y."/>
            <person name="Chovatia M."/>
            <person name="Sandor L."/>
            <person name="Salamov A."/>
            <person name="Grigoriev I.V."/>
            <person name="Stajich J.E."/>
            <person name="Spatafora J.W."/>
        </authorList>
    </citation>
    <scope>NUCLEOTIDE SEQUENCE [LARGE SCALE GENOMIC DNA]</scope>
    <source>
        <strain evidence="7">S191</strain>
    </source>
</reference>
<dbReference type="InterPro" id="IPR007188">
    <property type="entry name" value="ARPC2"/>
</dbReference>
<evidence type="ECO:0000256" key="1">
    <source>
        <dbReference type="ARBA" id="ARBA00004245"/>
    </source>
</evidence>
<dbReference type="PANTHER" id="PTHR12058:SF0">
    <property type="entry name" value="ACTIN-RELATED PROTEIN 2_3 COMPLEX SUBUNIT 2"/>
    <property type="match status" value="1"/>
</dbReference>
<dbReference type="GO" id="GO:0034314">
    <property type="term" value="P:Arp2/3 complex-mediated actin nucleation"/>
    <property type="evidence" value="ECO:0007669"/>
    <property type="project" value="InterPro"/>
</dbReference>
<comment type="subcellular location">
    <subcellularLocation>
        <location evidence="1 6">Cytoplasm</location>
        <location evidence="1 6">Cytoskeleton</location>
    </subcellularLocation>
</comment>
<dbReference type="GO" id="GO:0030041">
    <property type="term" value="P:actin filament polymerization"/>
    <property type="evidence" value="ECO:0007669"/>
    <property type="project" value="InterPro"/>
</dbReference>
<dbReference type="AlphaFoldDB" id="A0A8H7ZS25"/>
<evidence type="ECO:0000313" key="7">
    <source>
        <dbReference type="EMBL" id="KAG5458593.1"/>
    </source>
</evidence>
<dbReference type="GO" id="GO:0051015">
    <property type="term" value="F:actin filament binding"/>
    <property type="evidence" value="ECO:0007669"/>
    <property type="project" value="TreeGrafter"/>
</dbReference>
<keyword evidence="5 6" id="KW-0206">Cytoskeleton</keyword>
<dbReference type="GO" id="GO:0005885">
    <property type="term" value="C:Arp2/3 protein complex"/>
    <property type="evidence" value="ECO:0007669"/>
    <property type="project" value="InterPro"/>
</dbReference>
<comment type="subunit">
    <text evidence="6">Component of the Arp2/3 complex.</text>
</comment>
<comment type="similarity">
    <text evidence="2 6">Belongs to the ARPC2 family.</text>
</comment>
<comment type="function">
    <text evidence="6">Functions as actin-binding component of the Arp2/3 complex which is involved in regulation of actin polymerization and together with an activating nucleation-promoting factor (NPF) mediates the formation of branched actin networks.</text>
</comment>
<dbReference type="Pfam" id="PF04045">
    <property type="entry name" value="P34-Arc"/>
    <property type="match status" value="2"/>
</dbReference>
<dbReference type="Proteomes" id="UP000673691">
    <property type="component" value="Unassembled WGS sequence"/>
</dbReference>
<evidence type="ECO:0000256" key="3">
    <source>
        <dbReference type="ARBA" id="ARBA00022490"/>
    </source>
</evidence>
<feature type="non-terminal residue" evidence="7">
    <location>
        <position position="313"/>
    </location>
</feature>
<evidence type="ECO:0000256" key="2">
    <source>
        <dbReference type="ARBA" id="ARBA00007192"/>
    </source>
</evidence>
<dbReference type="PANTHER" id="PTHR12058">
    <property type="entry name" value="ARP2/3 COMPLEX 34 KDA SUBUNIT"/>
    <property type="match status" value="1"/>
</dbReference>
<organism evidence="7 8">
    <name type="scientific">Olpidium bornovanus</name>
    <dbReference type="NCBI Taxonomy" id="278681"/>
    <lineage>
        <taxon>Eukaryota</taxon>
        <taxon>Fungi</taxon>
        <taxon>Fungi incertae sedis</taxon>
        <taxon>Olpidiomycota</taxon>
        <taxon>Olpidiomycotina</taxon>
        <taxon>Olpidiomycetes</taxon>
        <taxon>Olpidiales</taxon>
        <taxon>Olpidiaceae</taxon>
        <taxon>Olpidium</taxon>
    </lineage>
</organism>
<evidence type="ECO:0000313" key="8">
    <source>
        <dbReference type="Proteomes" id="UP000673691"/>
    </source>
</evidence>
<dbReference type="OrthoDB" id="148331at2759"/>
<dbReference type="EMBL" id="JAEFCI010008239">
    <property type="protein sequence ID" value="KAG5458593.1"/>
    <property type="molecule type" value="Genomic_DNA"/>
</dbReference>
<dbReference type="SUPFAM" id="SSF69645">
    <property type="entry name" value="Arp2/3 complex subunits"/>
    <property type="match status" value="3"/>
</dbReference>
<keyword evidence="8" id="KW-1185">Reference proteome</keyword>
<gene>
    <name evidence="7" type="ORF">BJ554DRAFT_1155</name>
</gene>
<sequence length="313" mass="34915">MILLEHHNVVVNVSSPPRAPMSVPDPGSLPPASPVCRSASLAAWETMPWKGRPPESLDITLGDFDGVTYRLLTPESKTEILLSMAMRCFKELATYGANEVLRREYGDYLQGSPEPGYDVTLKFDLEKLPPDEEAKRECHLPGFCWKAMPGGLRNALAAPFERAFNEQEAKKDDKDAQFPLMSVHYREEEAIYVRAHHDRVTVIFSTLFKEETDGIFAKVFLQVGEGAYPANRGTRRAALGNLFGLLCDRLQEFVDARRNIHNAPPVLYSNKEPPFELRNVNDLKLGENVGYITFGTTRSAVALSGAFLAKTRG</sequence>
<keyword evidence="3 6" id="KW-0963">Cytoplasm</keyword>
<evidence type="ECO:0000256" key="5">
    <source>
        <dbReference type="ARBA" id="ARBA00023212"/>
    </source>
</evidence>
<evidence type="ECO:0000256" key="4">
    <source>
        <dbReference type="ARBA" id="ARBA00023203"/>
    </source>
</evidence>
<keyword evidence="4 6" id="KW-0009">Actin-binding</keyword>
<protein>
    <recommendedName>
        <fullName evidence="6">Arp2/3 complex 34 kDa subunit</fullName>
    </recommendedName>
</protein>
<dbReference type="InterPro" id="IPR034666">
    <property type="entry name" value="ARPC2/4"/>
</dbReference>
<dbReference type="GO" id="GO:0005200">
    <property type="term" value="F:structural constituent of cytoskeleton"/>
    <property type="evidence" value="ECO:0007669"/>
    <property type="project" value="TreeGrafter"/>
</dbReference>
<comment type="caution">
    <text evidence="7">The sequence shown here is derived from an EMBL/GenBank/DDBJ whole genome shotgun (WGS) entry which is preliminary data.</text>
</comment>
<dbReference type="Gene3D" id="3.30.1460.20">
    <property type="match status" value="2"/>
</dbReference>
<accession>A0A8H7ZS25</accession>
<evidence type="ECO:0000256" key="6">
    <source>
        <dbReference type="RuleBase" id="RU364015"/>
    </source>
</evidence>